<feature type="transmembrane region" description="Helical" evidence="2">
    <location>
        <begin position="661"/>
        <end position="678"/>
    </location>
</feature>
<feature type="compositionally biased region" description="Gly residues" evidence="1">
    <location>
        <begin position="350"/>
        <end position="362"/>
    </location>
</feature>
<feature type="compositionally biased region" description="Pro residues" evidence="1">
    <location>
        <begin position="503"/>
        <end position="512"/>
    </location>
</feature>
<dbReference type="EMBL" id="BLXT01000663">
    <property type="protein sequence ID" value="GFN79439.1"/>
    <property type="molecule type" value="Genomic_DNA"/>
</dbReference>
<feature type="region of interest" description="Disordered" evidence="1">
    <location>
        <begin position="347"/>
        <end position="366"/>
    </location>
</feature>
<feature type="transmembrane region" description="Helical" evidence="2">
    <location>
        <begin position="698"/>
        <end position="716"/>
    </location>
</feature>
<comment type="caution">
    <text evidence="3">The sequence shown here is derived from an EMBL/GenBank/DDBJ whole genome shotgun (WGS) entry which is preliminary data.</text>
</comment>
<accession>A0AAV3Y9J6</accession>
<reference evidence="3 4" key="1">
    <citation type="journal article" date="2021" name="Elife">
        <title>Chloroplast acquisition without the gene transfer in kleptoplastic sea slugs, Plakobranchus ocellatus.</title>
        <authorList>
            <person name="Maeda T."/>
            <person name="Takahashi S."/>
            <person name="Yoshida T."/>
            <person name="Shimamura S."/>
            <person name="Takaki Y."/>
            <person name="Nagai Y."/>
            <person name="Toyoda A."/>
            <person name="Suzuki Y."/>
            <person name="Arimoto A."/>
            <person name="Ishii H."/>
            <person name="Satoh N."/>
            <person name="Nishiyama T."/>
            <person name="Hasebe M."/>
            <person name="Maruyama T."/>
            <person name="Minagawa J."/>
            <person name="Obokata J."/>
            <person name="Shigenobu S."/>
        </authorList>
    </citation>
    <scope>NUCLEOTIDE SEQUENCE [LARGE SCALE GENOMIC DNA]</scope>
</reference>
<evidence type="ECO:0000313" key="4">
    <source>
        <dbReference type="Proteomes" id="UP000735302"/>
    </source>
</evidence>
<feature type="compositionally biased region" description="Basic and acidic residues" evidence="1">
    <location>
        <begin position="526"/>
        <end position="539"/>
    </location>
</feature>
<evidence type="ECO:0000256" key="2">
    <source>
        <dbReference type="SAM" id="Phobius"/>
    </source>
</evidence>
<keyword evidence="2" id="KW-1133">Transmembrane helix</keyword>
<keyword evidence="2" id="KW-0812">Transmembrane</keyword>
<proteinExistence type="predicted"/>
<feature type="region of interest" description="Disordered" evidence="1">
    <location>
        <begin position="394"/>
        <end position="569"/>
    </location>
</feature>
<feature type="transmembrane region" description="Helical" evidence="2">
    <location>
        <begin position="45"/>
        <end position="64"/>
    </location>
</feature>
<feature type="transmembrane region" description="Helical" evidence="2">
    <location>
        <begin position="220"/>
        <end position="243"/>
    </location>
</feature>
<dbReference type="Proteomes" id="UP000735302">
    <property type="component" value="Unassembled WGS sequence"/>
</dbReference>
<name>A0AAV3Y9J6_9GAST</name>
<dbReference type="AlphaFoldDB" id="A0AAV3Y9J6"/>
<evidence type="ECO:0000313" key="3">
    <source>
        <dbReference type="EMBL" id="GFN79439.1"/>
    </source>
</evidence>
<feature type="compositionally biased region" description="Gly residues" evidence="1">
    <location>
        <begin position="443"/>
        <end position="462"/>
    </location>
</feature>
<keyword evidence="2" id="KW-0472">Membrane</keyword>
<evidence type="ECO:0000256" key="1">
    <source>
        <dbReference type="SAM" id="MobiDB-lite"/>
    </source>
</evidence>
<gene>
    <name evidence="3" type="ORF">PoB_000594500</name>
</gene>
<feature type="transmembrane region" description="Helical" evidence="2">
    <location>
        <begin position="119"/>
        <end position="142"/>
    </location>
</feature>
<evidence type="ECO:0008006" key="5">
    <source>
        <dbReference type="Google" id="ProtNLM"/>
    </source>
</evidence>
<protein>
    <recommendedName>
        <fullName evidence="5">G-protein coupled receptors family 1 profile domain-containing protein</fullName>
    </recommendedName>
</protein>
<organism evidence="3 4">
    <name type="scientific">Plakobranchus ocellatus</name>
    <dbReference type="NCBI Taxonomy" id="259542"/>
    <lineage>
        <taxon>Eukaryota</taxon>
        <taxon>Metazoa</taxon>
        <taxon>Spiralia</taxon>
        <taxon>Lophotrochozoa</taxon>
        <taxon>Mollusca</taxon>
        <taxon>Gastropoda</taxon>
        <taxon>Heterobranchia</taxon>
        <taxon>Euthyneura</taxon>
        <taxon>Panpulmonata</taxon>
        <taxon>Sacoglossa</taxon>
        <taxon>Placobranchoidea</taxon>
        <taxon>Plakobranchidae</taxon>
        <taxon>Plakobranchus</taxon>
    </lineage>
</organism>
<feature type="compositionally biased region" description="Basic and acidic residues" evidence="1">
    <location>
        <begin position="627"/>
        <end position="636"/>
    </location>
</feature>
<feature type="transmembrane region" description="Helical" evidence="2">
    <location>
        <begin position="76"/>
        <end position="99"/>
    </location>
</feature>
<feature type="compositionally biased region" description="Polar residues" evidence="1">
    <location>
        <begin position="550"/>
        <end position="560"/>
    </location>
</feature>
<sequence length="768" mass="80715">MTRQPNMSLPITNTTMGLVDVDDVDDQPEGHIEAYTVVLSLSSHVVALVAGGISNVALLAAMAARGGAGSKLSIRGYSQVLTLVAACLAVCFVWCPLEAADLLEFHHTGRHLFRSHLTLGLKTALHVFLLILVCAVLVLLAVEAALRLVAAGTHGSSTSSSSLAFYQRWCATGRGNRLWPPVASGLAILAACVLAATYIATSLQDTTAYVDTESGPRTVLLALTSLVFCLTTVAGLALLILLLKDRVYWEDGRPHLKPSSAKLVVPDFLISQSAAAAAADNTGGYDPSTATPSPSTPKLLAVVGCETGREDVSPISDLPAAKSLGNRLGVNMAQVLGRRRHTICQIGDSSNGGGGGGPGGGTTNDPINKAKQYNYVRKFSVDIAALQAQLQNPKSFKDAPFQSDMDLTKRPNGEGGAAQGGKVQPEPLLPLKPLPKRFDGKAGGEGGQGGGGGGGPGLGVGGLTTTATMQRGTPPLALKNGPAKTSCSPKMGVSDHISAAPVQTPPQPPPPVIMVSIDDDCQSNHNNDKDGEADDDKHPFHPPQDADENTPLNPDANTNAIPDKDASNTCSVTTPAVDNCIITTTAASPPAKKPTSLAFKDPSQQYTQQQQQQHRKSSCCGEEQDSVENHTHRATLDSDLSYTSADGEDGEQATAERLAKLVLLLCACFLLALLPVALTELLRGTLTFRTYVNTRACVVAVWALQTLVYPHLLAWGDRNLHRAVRRHNRRFVAALETHVGAVCCPCCCSESAESRSRHGEDTSSTSQV</sequence>
<feature type="transmembrane region" description="Helical" evidence="2">
    <location>
        <begin position="178"/>
        <end position="200"/>
    </location>
</feature>
<keyword evidence="4" id="KW-1185">Reference proteome</keyword>
<feature type="region of interest" description="Disordered" evidence="1">
    <location>
        <begin position="586"/>
        <end position="648"/>
    </location>
</feature>